<comment type="caution">
    <text evidence="2">The sequence shown here is derived from an EMBL/GenBank/DDBJ whole genome shotgun (WGS) entry which is preliminary data.</text>
</comment>
<feature type="region of interest" description="Disordered" evidence="1">
    <location>
        <begin position="1"/>
        <end position="25"/>
    </location>
</feature>
<reference evidence="2 3" key="1">
    <citation type="submission" date="2019-03" db="EMBL/GenBank/DDBJ databases">
        <title>First draft genome of Liparis tanakae, snailfish: a comprehensive survey of snailfish specific genes.</title>
        <authorList>
            <person name="Kim W."/>
            <person name="Song I."/>
            <person name="Jeong J.-H."/>
            <person name="Kim D."/>
            <person name="Kim S."/>
            <person name="Ryu S."/>
            <person name="Song J.Y."/>
            <person name="Lee S.K."/>
        </authorList>
    </citation>
    <scope>NUCLEOTIDE SEQUENCE [LARGE SCALE GENOMIC DNA]</scope>
    <source>
        <tissue evidence="2">Muscle</tissue>
    </source>
</reference>
<gene>
    <name evidence="2" type="ORF">EYF80_022982</name>
</gene>
<dbReference type="EMBL" id="SRLO01000214">
    <property type="protein sequence ID" value="TNN66740.1"/>
    <property type="molecule type" value="Genomic_DNA"/>
</dbReference>
<evidence type="ECO:0000256" key="1">
    <source>
        <dbReference type="SAM" id="MobiDB-lite"/>
    </source>
</evidence>
<keyword evidence="3" id="KW-1185">Reference proteome</keyword>
<accession>A0A4Z2HMD7</accession>
<organism evidence="2 3">
    <name type="scientific">Liparis tanakae</name>
    <name type="common">Tanaka's snailfish</name>
    <dbReference type="NCBI Taxonomy" id="230148"/>
    <lineage>
        <taxon>Eukaryota</taxon>
        <taxon>Metazoa</taxon>
        <taxon>Chordata</taxon>
        <taxon>Craniata</taxon>
        <taxon>Vertebrata</taxon>
        <taxon>Euteleostomi</taxon>
        <taxon>Actinopterygii</taxon>
        <taxon>Neopterygii</taxon>
        <taxon>Teleostei</taxon>
        <taxon>Neoteleostei</taxon>
        <taxon>Acanthomorphata</taxon>
        <taxon>Eupercaria</taxon>
        <taxon>Perciformes</taxon>
        <taxon>Cottioidei</taxon>
        <taxon>Cottales</taxon>
        <taxon>Liparidae</taxon>
        <taxon>Liparis</taxon>
    </lineage>
</organism>
<protein>
    <submittedName>
        <fullName evidence="2">Uncharacterized protein</fullName>
    </submittedName>
</protein>
<evidence type="ECO:0000313" key="3">
    <source>
        <dbReference type="Proteomes" id="UP000314294"/>
    </source>
</evidence>
<dbReference type="Proteomes" id="UP000314294">
    <property type="component" value="Unassembled WGS sequence"/>
</dbReference>
<proteinExistence type="predicted"/>
<sequence>MPLNSSGAYYRRHNERQGGGASTGPCIRTSAPCCGSTEEAPAAAGWGWAATAAAIEPGGAAK</sequence>
<name>A0A4Z2HMD7_9TELE</name>
<dbReference type="AlphaFoldDB" id="A0A4Z2HMD7"/>
<evidence type="ECO:0000313" key="2">
    <source>
        <dbReference type="EMBL" id="TNN66740.1"/>
    </source>
</evidence>